<protein>
    <submittedName>
        <fullName evidence="1">Uncharacterized protein</fullName>
    </submittedName>
</protein>
<organism evidence="1 2">
    <name type="scientific">Cichorium intybus</name>
    <name type="common">Chicory</name>
    <dbReference type="NCBI Taxonomy" id="13427"/>
    <lineage>
        <taxon>Eukaryota</taxon>
        <taxon>Viridiplantae</taxon>
        <taxon>Streptophyta</taxon>
        <taxon>Embryophyta</taxon>
        <taxon>Tracheophyta</taxon>
        <taxon>Spermatophyta</taxon>
        <taxon>Magnoliopsida</taxon>
        <taxon>eudicotyledons</taxon>
        <taxon>Gunneridae</taxon>
        <taxon>Pentapetalae</taxon>
        <taxon>asterids</taxon>
        <taxon>campanulids</taxon>
        <taxon>Asterales</taxon>
        <taxon>Asteraceae</taxon>
        <taxon>Cichorioideae</taxon>
        <taxon>Cichorieae</taxon>
        <taxon>Cichoriinae</taxon>
        <taxon>Cichorium</taxon>
    </lineage>
</organism>
<sequence length="116" mass="13243">MQNRKERRNPFTDGGLLEAVLDRLETEFRRLLTENSVPLPMSSSPLKNEQPYIAPSPLPVPIIQKRQEILGTLIANNRLEKCKSIYVDVLSENVRASLQALNLDYLEISVSEFQFS</sequence>
<evidence type="ECO:0000313" key="1">
    <source>
        <dbReference type="EMBL" id="KAI3752037.1"/>
    </source>
</evidence>
<reference evidence="1 2" key="2">
    <citation type="journal article" date="2022" name="Mol. Ecol. Resour.">
        <title>The genomes of chicory, endive, great burdock and yacon provide insights into Asteraceae paleo-polyploidization history and plant inulin production.</title>
        <authorList>
            <person name="Fan W."/>
            <person name="Wang S."/>
            <person name="Wang H."/>
            <person name="Wang A."/>
            <person name="Jiang F."/>
            <person name="Liu H."/>
            <person name="Zhao H."/>
            <person name="Xu D."/>
            <person name="Zhang Y."/>
        </authorList>
    </citation>
    <scope>NUCLEOTIDE SEQUENCE [LARGE SCALE GENOMIC DNA]</scope>
    <source>
        <strain evidence="2">cv. Punajuju</strain>
        <tissue evidence="1">Leaves</tissue>
    </source>
</reference>
<evidence type="ECO:0000313" key="2">
    <source>
        <dbReference type="Proteomes" id="UP001055811"/>
    </source>
</evidence>
<proteinExistence type="predicted"/>
<keyword evidence="2" id="KW-1185">Reference proteome</keyword>
<dbReference type="EMBL" id="CM042012">
    <property type="protein sequence ID" value="KAI3752037.1"/>
    <property type="molecule type" value="Genomic_DNA"/>
</dbReference>
<dbReference type="Proteomes" id="UP001055811">
    <property type="component" value="Linkage Group LG04"/>
</dbReference>
<comment type="caution">
    <text evidence="1">The sequence shown here is derived from an EMBL/GenBank/DDBJ whole genome shotgun (WGS) entry which is preliminary data.</text>
</comment>
<gene>
    <name evidence="1" type="ORF">L2E82_23139</name>
</gene>
<accession>A0ACB9E0Q9</accession>
<name>A0ACB9E0Q9_CICIN</name>
<reference evidence="2" key="1">
    <citation type="journal article" date="2022" name="Mol. Ecol. Resour.">
        <title>The genomes of chicory, endive, great burdock and yacon provide insights into Asteraceae palaeo-polyploidization history and plant inulin production.</title>
        <authorList>
            <person name="Fan W."/>
            <person name="Wang S."/>
            <person name="Wang H."/>
            <person name="Wang A."/>
            <person name="Jiang F."/>
            <person name="Liu H."/>
            <person name="Zhao H."/>
            <person name="Xu D."/>
            <person name="Zhang Y."/>
        </authorList>
    </citation>
    <scope>NUCLEOTIDE SEQUENCE [LARGE SCALE GENOMIC DNA]</scope>
    <source>
        <strain evidence="2">cv. Punajuju</strain>
    </source>
</reference>